<dbReference type="GO" id="GO:0003677">
    <property type="term" value="F:DNA binding"/>
    <property type="evidence" value="ECO:0007669"/>
    <property type="project" value="UniProtKB-UniRule"/>
</dbReference>
<name>A0A848KPB5_9ACTN</name>
<evidence type="ECO:0000256" key="3">
    <source>
        <dbReference type="SAM" id="MobiDB-lite"/>
    </source>
</evidence>
<feature type="domain" description="HTH tetR-type" evidence="4">
    <location>
        <begin position="24"/>
        <end position="89"/>
    </location>
</feature>
<dbReference type="PROSITE" id="PS50977">
    <property type="entry name" value="HTH_TETR_2"/>
    <property type="match status" value="1"/>
</dbReference>
<keyword evidence="1 2" id="KW-0238">DNA-binding</keyword>
<proteinExistence type="predicted"/>
<dbReference type="Gene3D" id="1.10.357.10">
    <property type="entry name" value="Tetracycline Repressor, domain 2"/>
    <property type="match status" value="1"/>
</dbReference>
<organism evidence="5 6">
    <name type="scientific">Gordonia asplenii</name>
    <dbReference type="NCBI Taxonomy" id="2725283"/>
    <lineage>
        <taxon>Bacteria</taxon>
        <taxon>Bacillati</taxon>
        <taxon>Actinomycetota</taxon>
        <taxon>Actinomycetes</taxon>
        <taxon>Mycobacteriales</taxon>
        <taxon>Gordoniaceae</taxon>
        <taxon>Gordonia</taxon>
    </lineage>
</organism>
<dbReference type="EMBL" id="JABBNB010000002">
    <property type="protein sequence ID" value="NMO00150.1"/>
    <property type="molecule type" value="Genomic_DNA"/>
</dbReference>
<evidence type="ECO:0000256" key="1">
    <source>
        <dbReference type="ARBA" id="ARBA00023125"/>
    </source>
</evidence>
<dbReference type="InterPro" id="IPR001647">
    <property type="entry name" value="HTH_TetR"/>
</dbReference>
<feature type="region of interest" description="Disordered" evidence="3">
    <location>
        <begin position="1"/>
        <end position="21"/>
    </location>
</feature>
<evidence type="ECO:0000256" key="2">
    <source>
        <dbReference type="PROSITE-ProRule" id="PRU00335"/>
    </source>
</evidence>
<feature type="compositionally biased region" description="Basic and acidic residues" evidence="3">
    <location>
        <begin position="1"/>
        <end position="12"/>
    </location>
</feature>
<dbReference type="AlphaFoldDB" id="A0A848KPB5"/>
<sequence length="278" mass="30812">MQMTDDRDERPRSSAARRPRITVGELRERMLDAALAMVADAGGLTVSLAHLNMEEIIRTAGVPRSSVYREWDTKEDFYVELMIALTAPDPAQSAGFDAETMRLANSVISDNTHRLTCEEGRRAVLYEAIRVGAKRNYQALSGSLKYQTITALVAALPAFEHQQRAQITAAMNTTERFFTGRMEMFYKSLLPRVGFRMKPGLTELQLATAGASIIEGMARRNSTTPERVNTPVRYPGIDGEIVDWHLAALTLVGVIEFMLEPIPGWVAANPAQSSPGRR</sequence>
<reference evidence="5 6" key="1">
    <citation type="submission" date="2020-04" db="EMBL/GenBank/DDBJ databases">
        <title>Gordonia sp. nov. TBRC 11910.</title>
        <authorList>
            <person name="Suriyachadkun C."/>
        </authorList>
    </citation>
    <scope>NUCLEOTIDE SEQUENCE [LARGE SCALE GENOMIC DNA]</scope>
    <source>
        <strain evidence="5 6">TBRC 11910</strain>
    </source>
</reference>
<evidence type="ECO:0000313" key="6">
    <source>
        <dbReference type="Proteomes" id="UP000550729"/>
    </source>
</evidence>
<gene>
    <name evidence="5" type="ORF">HH308_02850</name>
</gene>
<keyword evidence="6" id="KW-1185">Reference proteome</keyword>
<feature type="DNA-binding region" description="H-T-H motif" evidence="2">
    <location>
        <begin position="52"/>
        <end position="71"/>
    </location>
</feature>
<dbReference type="InterPro" id="IPR009057">
    <property type="entry name" value="Homeodomain-like_sf"/>
</dbReference>
<dbReference type="RefSeq" id="WP_170192664.1">
    <property type="nucleotide sequence ID" value="NZ_JABBNB010000002.1"/>
</dbReference>
<protein>
    <submittedName>
        <fullName evidence="5">TetR/AcrR family transcriptional regulator</fullName>
    </submittedName>
</protein>
<evidence type="ECO:0000313" key="5">
    <source>
        <dbReference type="EMBL" id="NMO00150.1"/>
    </source>
</evidence>
<accession>A0A848KPB5</accession>
<dbReference type="Proteomes" id="UP000550729">
    <property type="component" value="Unassembled WGS sequence"/>
</dbReference>
<dbReference type="SUPFAM" id="SSF46689">
    <property type="entry name" value="Homeodomain-like"/>
    <property type="match status" value="1"/>
</dbReference>
<comment type="caution">
    <text evidence="5">The sequence shown here is derived from an EMBL/GenBank/DDBJ whole genome shotgun (WGS) entry which is preliminary data.</text>
</comment>
<evidence type="ECO:0000259" key="4">
    <source>
        <dbReference type="PROSITE" id="PS50977"/>
    </source>
</evidence>